<evidence type="ECO:0008006" key="3">
    <source>
        <dbReference type="Google" id="ProtNLM"/>
    </source>
</evidence>
<reference evidence="1 2" key="1">
    <citation type="submission" date="2020-08" db="EMBL/GenBank/DDBJ databases">
        <title>Genomic Encyclopedia of Type Strains, Phase IV (KMG-IV): sequencing the most valuable type-strain genomes for metagenomic binning, comparative biology and taxonomic classification.</title>
        <authorList>
            <person name="Goeker M."/>
        </authorList>
    </citation>
    <scope>NUCLEOTIDE SEQUENCE [LARGE SCALE GENOMIC DNA]</scope>
    <source>
        <strain evidence="1 2">DSM 100397</strain>
    </source>
</reference>
<accession>A0ABR6DMA8</accession>
<dbReference type="InterPro" id="IPR037219">
    <property type="entry name" value="Peptidase_M41-like"/>
</dbReference>
<dbReference type="EMBL" id="JACJIS010000001">
    <property type="protein sequence ID" value="MBA9072578.1"/>
    <property type="molecule type" value="Genomic_DNA"/>
</dbReference>
<proteinExistence type="predicted"/>
<protein>
    <recommendedName>
        <fullName evidence="3">Peptidase M41 domain-containing protein</fullName>
    </recommendedName>
</protein>
<comment type="caution">
    <text evidence="1">The sequence shown here is derived from an EMBL/GenBank/DDBJ whole genome shotgun (WGS) entry which is preliminary data.</text>
</comment>
<keyword evidence="2" id="KW-1185">Reference proteome</keyword>
<dbReference type="RefSeq" id="WP_182492586.1">
    <property type="nucleotide sequence ID" value="NZ_JACJIS010000001.1"/>
</dbReference>
<organism evidence="1 2">
    <name type="scientific">Flavobacterium gossypii</name>
    <dbReference type="NCBI Taxonomy" id="1646119"/>
    <lineage>
        <taxon>Bacteria</taxon>
        <taxon>Pseudomonadati</taxon>
        <taxon>Bacteroidota</taxon>
        <taxon>Flavobacteriia</taxon>
        <taxon>Flavobacteriales</taxon>
        <taxon>Flavobacteriaceae</taxon>
        <taxon>Flavobacterium</taxon>
    </lineage>
</organism>
<name>A0ABR6DMA8_9FLAO</name>
<dbReference type="Proteomes" id="UP000555003">
    <property type="component" value="Unassembled WGS sequence"/>
</dbReference>
<gene>
    <name evidence="1" type="ORF">GGR22_000704</name>
</gene>
<evidence type="ECO:0000313" key="2">
    <source>
        <dbReference type="Proteomes" id="UP000555003"/>
    </source>
</evidence>
<evidence type="ECO:0000313" key="1">
    <source>
        <dbReference type="EMBL" id="MBA9072578.1"/>
    </source>
</evidence>
<dbReference type="SUPFAM" id="SSF140990">
    <property type="entry name" value="FtsH protease domain-like"/>
    <property type="match status" value="1"/>
</dbReference>
<sequence>MNDFYHEAGHVVMAFLFKDIFQIDFVTLDIKKSKEYDNLSLGGLKGKIKKDVKSLTPVEHDSIILILFAGFCADNIFKLEPLTDEFYDPTCWSPKLGDIRYSGDIKKMNDYLILLLPNLRLKQPSYFSNCIKSLHLLFQNKQVWDAITLISETLYSKENNTLTSQEIDEIIKSSELPDWWKKNKDSFLDERLKLIKTSSNKISQKKKLTWWERILNSF</sequence>